<evidence type="ECO:0000259" key="6">
    <source>
        <dbReference type="Pfam" id="PF01979"/>
    </source>
</evidence>
<dbReference type="FunFam" id="3.20.20.140:FF:000217">
    <property type="entry name" value="Dihydropyrimidinase-related protein 1"/>
    <property type="match status" value="1"/>
</dbReference>
<dbReference type="InterPro" id="IPR050378">
    <property type="entry name" value="Metallo-dep_Hydrolases_sf"/>
</dbReference>
<dbReference type="EC" id="3.5.2.2" evidence="5"/>
<reference evidence="7" key="1">
    <citation type="submission" date="2019-05" db="EMBL/GenBank/DDBJ databases">
        <title>Annotation for the trematode Fasciolopsis buski.</title>
        <authorList>
            <person name="Choi Y.-J."/>
        </authorList>
    </citation>
    <scope>NUCLEOTIDE SEQUENCE</scope>
    <source>
        <strain evidence="7">HT</strain>
        <tissue evidence="7">Whole worm</tissue>
    </source>
</reference>
<dbReference type="GO" id="GO:0005829">
    <property type="term" value="C:cytosol"/>
    <property type="evidence" value="ECO:0007669"/>
    <property type="project" value="TreeGrafter"/>
</dbReference>
<dbReference type="PANTHER" id="PTHR11647">
    <property type="entry name" value="HYDRANTOINASE/DIHYDROPYRIMIDINASE FAMILY MEMBER"/>
    <property type="match status" value="1"/>
</dbReference>
<evidence type="ECO:0000256" key="5">
    <source>
        <dbReference type="ARBA" id="ARBA00039113"/>
    </source>
</evidence>
<dbReference type="InterPro" id="IPR011059">
    <property type="entry name" value="Metal-dep_hydrolase_composite"/>
</dbReference>
<feature type="domain" description="Amidohydrolase-related" evidence="6">
    <location>
        <begin position="327"/>
        <end position="415"/>
    </location>
</feature>
<dbReference type="Gene3D" id="3.20.20.140">
    <property type="entry name" value="Metal-dependent hydrolases"/>
    <property type="match status" value="1"/>
</dbReference>
<dbReference type="GO" id="GO:0006208">
    <property type="term" value="P:pyrimidine nucleobase catabolic process"/>
    <property type="evidence" value="ECO:0007669"/>
    <property type="project" value="TreeGrafter"/>
</dbReference>
<dbReference type="EMBL" id="LUCM01010828">
    <property type="protein sequence ID" value="KAA0184901.1"/>
    <property type="molecule type" value="Genomic_DNA"/>
</dbReference>
<protein>
    <recommendedName>
        <fullName evidence="5">dihydropyrimidinase</fullName>
        <ecNumber evidence="5">3.5.2.2</ecNumber>
    </recommendedName>
</protein>
<sequence length="527" mass="58622">AVYLDIFQQFVRLVSLDRFYSKLQQTAVQFDFSFFFYTIIVNTVEDSNGKTLCESFDYFVKSADGRMFCDYAACMQVRRFTDHIATDMEHLVRDKGMCFFSLQLCASDKMDEDVCDALSEEEFHRALRRCRILGALPVVFAVTSPQLLQGVSSELLRNCPELGPELSQLSQPQRAEADTIRKAALHAFESESICPLLISRIHSDLALRCFCERRRECRGLLFGQTTVSAIAAPIAALNRLGGQPGELDLVFSKDWATAAGYVSDPPIRPSIHLSEKLIVHLNSGDILSVGSGHRAVSLGVKASFGLKRSARIPKSIAALGCRLIALWDCAVDNNGGLDLCSFVRVVSTGPARLANLYPQKGRIAVGSDADIVVWSKPDALDTDFWTQLLPNGVYNVFSGLSPRSRPEVVLLRGKVLALNGKLVDESVHGKLLRTKPFGQMAFSRVEAVDQYRETEMEKVIRDPYTGHVAGCDSNRTHEESKEHHYFRKEYYDNIPKVALPPGQRQIHTSVKTAQPPGGSSNAFWFNN</sequence>
<dbReference type="SUPFAM" id="SSF51338">
    <property type="entry name" value="Composite domain of metallo-dependent hydrolases"/>
    <property type="match status" value="1"/>
</dbReference>
<comment type="caution">
    <text evidence="7">The sequence shown here is derived from an EMBL/GenBank/DDBJ whole genome shotgun (WGS) entry which is preliminary data.</text>
</comment>
<evidence type="ECO:0000256" key="2">
    <source>
        <dbReference type="ARBA" id="ARBA00008829"/>
    </source>
</evidence>
<dbReference type="Proteomes" id="UP000728185">
    <property type="component" value="Unassembled WGS sequence"/>
</dbReference>
<gene>
    <name evidence="7" type="ORF">FBUS_10885</name>
</gene>
<keyword evidence="8" id="KW-1185">Reference proteome</keyword>
<evidence type="ECO:0000313" key="8">
    <source>
        <dbReference type="Proteomes" id="UP000728185"/>
    </source>
</evidence>
<feature type="non-terminal residue" evidence="7">
    <location>
        <position position="1"/>
    </location>
</feature>
<dbReference type="GO" id="GO:0004157">
    <property type="term" value="F:dihydropyrimidinase activity"/>
    <property type="evidence" value="ECO:0007669"/>
    <property type="project" value="UniProtKB-EC"/>
</dbReference>
<dbReference type="Gene3D" id="2.30.40.10">
    <property type="entry name" value="Urease, subunit C, domain 1"/>
    <property type="match status" value="1"/>
</dbReference>
<comment type="catalytic activity">
    <reaction evidence="4">
        <text>5,6-dihydrouracil + H2O = 3-(carbamoylamino)propanoate + H(+)</text>
        <dbReference type="Rhea" id="RHEA:16121"/>
        <dbReference type="ChEBI" id="CHEBI:11892"/>
        <dbReference type="ChEBI" id="CHEBI:15377"/>
        <dbReference type="ChEBI" id="CHEBI:15378"/>
        <dbReference type="ChEBI" id="CHEBI:15901"/>
        <dbReference type="EC" id="3.5.2.2"/>
    </reaction>
</comment>
<dbReference type="InterPro" id="IPR032466">
    <property type="entry name" value="Metal_Hydrolase"/>
</dbReference>
<dbReference type="SUPFAM" id="SSF51556">
    <property type="entry name" value="Metallo-dependent hydrolases"/>
    <property type="match status" value="1"/>
</dbReference>
<dbReference type="Pfam" id="PF01979">
    <property type="entry name" value="Amidohydro_1"/>
    <property type="match status" value="1"/>
</dbReference>
<organism evidence="7 8">
    <name type="scientific">Fasciolopsis buskii</name>
    <dbReference type="NCBI Taxonomy" id="27845"/>
    <lineage>
        <taxon>Eukaryota</taxon>
        <taxon>Metazoa</taxon>
        <taxon>Spiralia</taxon>
        <taxon>Lophotrochozoa</taxon>
        <taxon>Platyhelminthes</taxon>
        <taxon>Trematoda</taxon>
        <taxon>Digenea</taxon>
        <taxon>Plagiorchiida</taxon>
        <taxon>Echinostomata</taxon>
        <taxon>Echinostomatoidea</taxon>
        <taxon>Fasciolidae</taxon>
        <taxon>Fasciolopsis</taxon>
    </lineage>
</organism>
<dbReference type="OrthoDB" id="10258955at2759"/>
<dbReference type="InterPro" id="IPR006680">
    <property type="entry name" value="Amidohydro-rel"/>
</dbReference>
<evidence type="ECO:0000256" key="3">
    <source>
        <dbReference type="ARBA" id="ARBA00022553"/>
    </source>
</evidence>
<proteinExistence type="inferred from homology"/>
<comment type="cofactor">
    <cofactor evidence="1">
        <name>Zn(2+)</name>
        <dbReference type="ChEBI" id="CHEBI:29105"/>
    </cofactor>
</comment>
<evidence type="ECO:0000313" key="7">
    <source>
        <dbReference type="EMBL" id="KAA0184901.1"/>
    </source>
</evidence>
<evidence type="ECO:0000256" key="4">
    <source>
        <dbReference type="ARBA" id="ARBA00036696"/>
    </source>
</evidence>
<keyword evidence="3" id="KW-0597">Phosphoprotein</keyword>
<dbReference type="PANTHER" id="PTHR11647:SF1">
    <property type="entry name" value="COLLAPSIN RESPONSE MEDIATOR PROTEIN"/>
    <property type="match status" value="1"/>
</dbReference>
<accession>A0A8E0RJW5</accession>
<dbReference type="AlphaFoldDB" id="A0A8E0RJW5"/>
<name>A0A8E0RJW5_9TREM</name>
<comment type="similarity">
    <text evidence="2">Belongs to the metallo-dependent hydrolases superfamily. Hydantoinase/dihydropyrimidinase family.</text>
</comment>
<evidence type="ECO:0000256" key="1">
    <source>
        <dbReference type="ARBA" id="ARBA00001947"/>
    </source>
</evidence>